<dbReference type="Proteomes" id="UP000317494">
    <property type="component" value="Unassembled WGS sequence"/>
</dbReference>
<feature type="region of interest" description="Disordered" evidence="1">
    <location>
        <begin position="230"/>
        <end position="249"/>
    </location>
</feature>
<dbReference type="EMBL" id="QEAN01000334">
    <property type="protein sequence ID" value="TPX39879.1"/>
    <property type="molecule type" value="Genomic_DNA"/>
</dbReference>
<evidence type="ECO:0000313" key="4">
    <source>
        <dbReference type="Proteomes" id="UP000317494"/>
    </source>
</evidence>
<name>A0A507CJZ2_9FUNG</name>
<evidence type="ECO:0000313" key="3">
    <source>
        <dbReference type="EMBL" id="TPX39879.1"/>
    </source>
</evidence>
<feature type="domain" description="Superoxide dismutase copper/zinc binding" evidence="2">
    <location>
        <begin position="89"/>
        <end position="223"/>
    </location>
</feature>
<evidence type="ECO:0000256" key="1">
    <source>
        <dbReference type="SAM" id="MobiDB-lite"/>
    </source>
</evidence>
<keyword evidence="4" id="KW-1185">Reference proteome</keyword>
<dbReference type="SUPFAM" id="SSF49329">
    <property type="entry name" value="Cu,Zn superoxide dismutase-like"/>
    <property type="match status" value="1"/>
</dbReference>
<reference evidence="3 4" key="1">
    <citation type="journal article" date="2019" name="Sci. Rep.">
        <title>Comparative genomics of chytrid fungi reveal insights into the obligate biotrophic and pathogenic lifestyle of Synchytrium endobioticum.</title>
        <authorList>
            <person name="van de Vossenberg B.T.L.H."/>
            <person name="Warris S."/>
            <person name="Nguyen H.D.T."/>
            <person name="van Gent-Pelzer M.P.E."/>
            <person name="Joly D.L."/>
            <person name="van de Geest H.C."/>
            <person name="Bonants P.J.M."/>
            <person name="Smith D.S."/>
            <person name="Levesque C.A."/>
            <person name="van der Lee T.A.J."/>
        </authorList>
    </citation>
    <scope>NUCLEOTIDE SEQUENCE [LARGE SCALE GENOMIC DNA]</scope>
    <source>
        <strain evidence="3 4">MB42</strain>
    </source>
</reference>
<dbReference type="VEuPathDB" id="FungiDB:SeMB42_g06198"/>
<dbReference type="AlphaFoldDB" id="A0A507CJZ2"/>
<organism evidence="3 4">
    <name type="scientific">Synchytrium endobioticum</name>
    <dbReference type="NCBI Taxonomy" id="286115"/>
    <lineage>
        <taxon>Eukaryota</taxon>
        <taxon>Fungi</taxon>
        <taxon>Fungi incertae sedis</taxon>
        <taxon>Chytridiomycota</taxon>
        <taxon>Chytridiomycota incertae sedis</taxon>
        <taxon>Chytridiomycetes</taxon>
        <taxon>Synchytriales</taxon>
        <taxon>Synchytriaceae</taxon>
        <taxon>Synchytrium</taxon>
    </lineage>
</organism>
<accession>A0A507CJZ2</accession>
<dbReference type="Gene3D" id="2.60.40.200">
    <property type="entry name" value="Superoxide dismutase, copper/zinc binding domain"/>
    <property type="match status" value="1"/>
</dbReference>
<dbReference type="PROSITE" id="PS00087">
    <property type="entry name" value="SOD_CU_ZN_1"/>
    <property type="match status" value="1"/>
</dbReference>
<dbReference type="GO" id="GO:0005507">
    <property type="term" value="F:copper ion binding"/>
    <property type="evidence" value="ECO:0007669"/>
    <property type="project" value="InterPro"/>
</dbReference>
<dbReference type="InterPro" id="IPR018152">
    <property type="entry name" value="SOD_Cu/Zn_BS"/>
</dbReference>
<sequence>MPAAGTPLQADCTHTTPKASIAVTHCLNSTMIQRLLILLFRITAIHAAYVNLAAPFTPGDTGEPDSTDFQPLYATARLFSSLPQNSSVQGIANLIDNGVSTTINVRLVGLTPGAHGIHIHKYGDLSQDCANWGDHFDNPVAPKNHGAPDAAQHHLGDLGNLNADAAGTANFSITVSAIRLRGDLSAVGRGLVIHAGQDDLGLGNATTSLVNGNAGARVACGVIGWAAPPPASTSAATNVPPPPAQATAA</sequence>
<dbReference type="InterPro" id="IPR001424">
    <property type="entry name" value="SOD_Cu_Zn_dom"/>
</dbReference>
<comment type="caution">
    <text evidence="3">The sequence shown here is derived from an EMBL/GenBank/DDBJ whole genome shotgun (WGS) entry which is preliminary data.</text>
</comment>
<feature type="non-terminal residue" evidence="3">
    <location>
        <position position="249"/>
    </location>
</feature>
<dbReference type="GO" id="GO:0034599">
    <property type="term" value="P:cellular response to oxidative stress"/>
    <property type="evidence" value="ECO:0007669"/>
    <property type="project" value="UniProtKB-ARBA"/>
</dbReference>
<dbReference type="GO" id="GO:0006801">
    <property type="term" value="P:superoxide metabolic process"/>
    <property type="evidence" value="ECO:0007669"/>
    <property type="project" value="InterPro"/>
</dbReference>
<dbReference type="PROSITE" id="PS00332">
    <property type="entry name" value="SOD_CU_ZN_2"/>
    <property type="match status" value="1"/>
</dbReference>
<dbReference type="InterPro" id="IPR024134">
    <property type="entry name" value="SOD_Cu/Zn_/chaperone"/>
</dbReference>
<feature type="compositionally biased region" description="Pro residues" evidence="1">
    <location>
        <begin position="239"/>
        <end position="249"/>
    </location>
</feature>
<dbReference type="PANTHER" id="PTHR10003">
    <property type="entry name" value="SUPEROXIDE DISMUTASE CU-ZN -RELATED"/>
    <property type="match status" value="1"/>
</dbReference>
<dbReference type="PRINTS" id="PR00068">
    <property type="entry name" value="CUZNDISMTASE"/>
</dbReference>
<dbReference type="InterPro" id="IPR036423">
    <property type="entry name" value="SOD-like_Cu/Zn_dom_sf"/>
</dbReference>
<protein>
    <recommendedName>
        <fullName evidence="2">Superoxide dismutase copper/zinc binding domain-containing protein</fullName>
    </recommendedName>
</protein>
<dbReference type="CDD" id="cd00305">
    <property type="entry name" value="Cu-Zn_Superoxide_Dismutase"/>
    <property type="match status" value="1"/>
</dbReference>
<gene>
    <name evidence="3" type="ORF">SeMB42_g06198</name>
</gene>
<dbReference type="STRING" id="286115.A0A507CJZ2"/>
<dbReference type="Pfam" id="PF00080">
    <property type="entry name" value="Sod_Cu"/>
    <property type="match status" value="1"/>
</dbReference>
<evidence type="ECO:0000259" key="2">
    <source>
        <dbReference type="Pfam" id="PF00080"/>
    </source>
</evidence>
<proteinExistence type="predicted"/>